<evidence type="ECO:0000313" key="2">
    <source>
        <dbReference type="Proteomes" id="UP000257039"/>
    </source>
</evidence>
<gene>
    <name evidence="1" type="ORF">B9G39_07810</name>
</gene>
<reference evidence="1 2" key="1">
    <citation type="submission" date="2017-04" db="EMBL/GenBank/DDBJ databases">
        <title>Draft genome sequence of Zooshikella ganghwensis VG4 isolated from Red Sea sediments.</title>
        <authorList>
            <person name="Rehman Z."/>
            <person name="Alam I."/>
            <person name="Kamau A."/>
            <person name="Bajic V."/>
            <person name="Leiknes T."/>
        </authorList>
    </citation>
    <scope>NUCLEOTIDE SEQUENCE [LARGE SCALE GENOMIC DNA]</scope>
    <source>
        <strain evidence="1 2">VG4</strain>
    </source>
</reference>
<dbReference type="EMBL" id="NDXW01000001">
    <property type="protein sequence ID" value="RDH43348.1"/>
    <property type="molecule type" value="Genomic_DNA"/>
</dbReference>
<sequence length="183" mass="21367">MELKNLKLYKPEIANPNTLYLCDDLDNDWYDSQIKFSRDTLKIVYDHKGVIVSHSEDVSSLWPVHMSVAEVETAQVPKGFFDKSEGQWVWDGSLISQKMVSLEEIKVKAREIRDNLKAQIDKMFSPGFTINDILLTDIQKDELIKYSLSLSKWPKEDKWPNVKLPKPPKWTKPFLKVSKWPEK</sequence>
<name>A0A4P9VJA5_9GAMM</name>
<organism evidence="1 2">
    <name type="scientific">Zooshikella ganghwensis</name>
    <dbReference type="NCBI Taxonomy" id="202772"/>
    <lineage>
        <taxon>Bacteria</taxon>
        <taxon>Pseudomonadati</taxon>
        <taxon>Pseudomonadota</taxon>
        <taxon>Gammaproteobacteria</taxon>
        <taxon>Oceanospirillales</taxon>
        <taxon>Zooshikellaceae</taxon>
        <taxon>Zooshikella</taxon>
    </lineage>
</organism>
<keyword evidence="2" id="KW-1185">Reference proteome</keyword>
<evidence type="ECO:0000313" key="1">
    <source>
        <dbReference type="EMBL" id="RDH43348.1"/>
    </source>
</evidence>
<protein>
    <recommendedName>
        <fullName evidence="3">Tail fiber assembly protein</fullName>
    </recommendedName>
</protein>
<dbReference type="Proteomes" id="UP000257039">
    <property type="component" value="Unassembled WGS sequence"/>
</dbReference>
<comment type="caution">
    <text evidence="1">The sequence shown here is derived from an EMBL/GenBank/DDBJ whole genome shotgun (WGS) entry which is preliminary data.</text>
</comment>
<dbReference type="AlphaFoldDB" id="A0A4P9VJA5"/>
<evidence type="ECO:0008006" key="3">
    <source>
        <dbReference type="Google" id="ProtNLM"/>
    </source>
</evidence>
<dbReference type="RefSeq" id="WP_094786691.1">
    <property type="nucleotide sequence ID" value="NZ_NDXW01000001.1"/>
</dbReference>
<accession>A0A4P9VJA5</accession>
<proteinExistence type="predicted"/>